<dbReference type="OrthoDB" id="214086at2"/>
<feature type="domain" description="HTH gntR-type" evidence="4">
    <location>
        <begin position="10"/>
        <end position="78"/>
    </location>
</feature>
<dbReference type="InterPro" id="IPR036388">
    <property type="entry name" value="WH-like_DNA-bd_sf"/>
</dbReference>
<dbReference type="PATRIC" id="fig|217031.6.peg.4335"/>
<protein>
    <recommendedName>
        <fullName evidence="4">HTH gntR-type domain-containing protein</fullName>
    </recommendedName>
</protein>
<dbReference type="Pfam" id="PF00392">
    <property type="entry name" value="GntR"/>
    <property type="match status" value="1"/>
</dbReference>
<dbReference type="InterPro" id="IPR000524">
    <property type="entry name" value="Tscrpt_reg_HTH_GntR"/>
</dbReference>
<dbReference type="PRINTS" id="PR00035">
    <property type="entry name" value="HTHGNTR"/>
</dbReference>
<dbReference type="EMBL" id="LDJR01000060">
    <property type="protein sequence ID" value="OAK67425.1"/>
    <property type="molecule type" value="Genomic_DNA"/>
</dbReference>
<organism evidence="5 6">
    <name type="scientific">Lederbergia galactosidilytica</name>
    <dbReference type="NCBI Taxonomy" id="217031"/>
    <lineage>
        <taxon>Bacteria</taxon>
        <taxon>Bacillati</taxon>
        <taxon>Bacillota</taxon>
        <taxon>Bacilli</taxon>
        <taxon>Bacillales</taxon>
        <taxon>Bacillaceae</taxon>
        <taxon>Lederbergia</taxon>
    </lineage>
</organism>
<dbReference type="Pfam" id="PF07729">
    <property type="entry name" value="FCD"/>
    <property type="match status" value="1"/>
</dbReference>
<dbReference type="SUPFAM" id="SSF48008">
    <property type="entry name" value="GntR ligand-binding domain-like"/>
    <property type="match status" value="1"/>
</dbReference>
<dbReference type="CDD" id="cd07377">
    <property type="entry name" value="WHTH_GntR"/>
    <property type="match status" value="1"/>
</dbReference>
<proteinExistence type="predicted"/>
<evidence type="ECO:0000313" key="6">
    <source>
        <dbReference type="Proteomes" id="UP000077881"/>
    </source>
</evidence>
<dbReference type="InterPro" id="IPR036390">
    <property type="entry name" value="WH_DNA-bd_sf"/>
</dbReference>
<dbReference type="RefSeq" id="WP_064468793.1">
    <property type="nucleotide sequence ID" value="NZ_JAGGKH010000004.1"/>
</dbReference>
<evidence type="ECO:0000256" key="2">
    <source>
        <dbReference type="ARBA" id="ARBA00023125"/>
    </source>
</evidence>
<evidence type="ECO:0000256" key="3">
    <source>
        <dbReference type="ARBA" id="ARBA00023163"/>
    </source>
</evidence>
<reference evidence="5 6" key="1">
    <citation type="submission" date="2015-05" db="EMBL/GenBank/DDBJ databases">
        <title>Comparison of genome.</title>
        <authorList>
            <person name="Zheng Z."/>
            <person name="Sun M."/>
        </authorList>
    </citation>
    <scope>NUCLEOTIDE SEQUENCE [LARGE SCALE GENOMIC DNA]</scope>
    <source>
        <strain evidence="5 6">G25-74</strain>
    </source>
</reference>
<comment type="caution">
    <text evidence="5">The sequence shown here is derived from an EMBL/GenBank/DDBJ whole genome shotgun (WGS) entry which is preliminary data.</text>
</comment>
<dbReference type="STRING" id="217031.ABB05_19975"/>
<evidence type="ECO:0000259" key="4">
    <source>
        <dbReference type="PROSITE" id="PS50949"/>
    </source>
</evidence>
<keyword evidence="1" id="KW-0805">Transcription regulation</keyword>
<dbReference type="GO" id="GO:0003677">
    <property type="term" value="F:DNA binding"/>
    <property type="evidence" value="ECO:0007669"/>
    <property type="project" value="UniProtKB-KW"/>
</dbReference>
<evidence type="ECO:0000313" key="5">
    <source>
        <dbReference type="EMBL" id="OAK67425.1"/>
    </source>
</evidence>
<dbReference type="PROSITE" id="PS50949">
    <property type="entry name" value="HTH_GNTR"/>
    <property type="match status" value="1"/>
</dbReference>
<evidence type="ECO:0000256" key="1">
    <source>
        <dbReference type="ARBA" id="ARBA00023015"/>
    </source>
</evidence>
<dbReference type="Gene3D" id="1.10.10.10">
    <property type="entry name" value="Winged helix-like DNA-binding domain superfamily/Winged helix DNA-binding domain"/>
    <property type="match status" value="1"/>
</dbReference>
<dbReference type="AlphaFoldDB" id="A0A177ZHY3"/>
<dbReference type="PANTHER" id="PTHR43537">
    <property type="entry name" value="TRANSCRIPTIONAL REGULATOR, GNTR FAMILY"/>
    <property type="match status" value="1"/>
</dbReference>
<gene>
    <name evidence="5" type="ORF">ABB05_19975</name>
</gene>
<keyword evidence="2" id="KW-0238">DNA-binding</keyword>
<keyword evidence="6" id="KW-1185">Reference proteome</keyword>
<accession>A0A177ZHY3</accession>
<dbReference type="GO" id="GO:0003700">
    <property type="term" value="F:DNA-binding transcription factor activity"/>
    <property type="evidence" value="ECO:0007669"/>
    <property type="project" value="InterPro"/>
</dbReference>
<name>A0A177ZHY3_9BACI</name>
<dbReference type="SUPFAM" id="SSF46785">
    <property type="entry name" value="Winged helix' DNA-binding domain"/>
    <property type="match status" value="1"/>
</dbReference>
<dbReference type="Gene3D" id="1.20.120.530">
    <property type="entry name" value="GntR ligand-binding domain-like"/>
    <property type="match status" value="1"/>
</dbReference>
<keyword evidence="3" id="KW-0804">Transcription</keyword>
<dbReference type="InterPro" id="IPR011711">
    <property type="entry name" value="GntR_C"/>
</dbReference>
<dbReference type="SMART" id="SM00895">
    <property type="entry name" value="FCD"/>
    <property type="match status" value="1"/>
</dbReference>
<sequence length="223" mass="25726">MKPIQENERFTLSKIISDDLKEYILKNKLTTGDRLPSERELSTKMEVSRVIIREALRSLEATGIITIRQGEGAFVNTDDPQLIFQHLFHFWKINNDKTGELLELRLLLEKAAIEQISQQPNPEQIEQLEKLVRKMKLTDDPVEFQQYDAAFHTGLMEATQNSLFIQLADTIVHYFAELPAIHFTQEEKSVTVNEHNMILQAIKKGHSDQAIAVLEAHLQRPKK</sequence>
<dbReference type="InterPro" id="IPR008920">
    <property type="entry name" value="TF_FadR/GntR_C"/>
</dbReference>
<dbReference type="Proteomes" id="UP000077881">
    <property type="component" value="Unassembled WGS sequence"/>
</dbReference>
<dbReference type="SMART" id="SM00345">
    <property type="entry name" value="HTH_GNTR"/>
    <property type="match status" value="1"/>
</dbReference>
<dbReference type="PANTHER" id="PTHR43537:SF5">
    <property type="entry name" value="UXU OPERON TRANSCRIPTIONAL REGULATOR"/>
    <property type="match status" value="1"/>
</dbReference>